<organism evidence="1">
    <name type="scientific">Loa loa</name>
    <name type="common">Eye worm</name>
    <name type="synonym">Filaria loa</name>
    <dbReference type="NCBI Taxonomy" id="7209"/>
    <lineage>
        <taxon>Eukaryota</taxon>
        <taxon>Metazoa</taxon>
        <taxon>Ecdysozoa</taxon>
        <taxon>Nematoda</taxon>
        <taxon>Chromadorea</taxon>
        <taxon>Rhabditida</taxon>
        <taxon>Spirurina</taxon>
        <taxon>Spiruromorpha</taxon>
        <taxon>Filarioidea</taxon>
        <taxon>Onchocercidae</taxon>
        <taxon>Loa</taxon>
    </lineage>
</organism>
<dbReference type="AlphaFoldDB" id="A0A1S0UL88"/>
<reference evidence="1" key="1">
    <citation type="submission" date="2012-04" db="EMBL/GenBank/DDBJ databases">
        <title>The Genome Sequence of Loa loa.</title>
        <authorList>
            <consortium name="The Broad Institute Genome Sequencing Platform"/>
            <consortium name="Broad Institute Genome Sequencing Center for Infectious Disease"/>
            <person name="Nutman T.B."/>
            <person name="Fink D.L."/>
            <person name="Russ C."/>
            <person name="Young S."/>
            <person name="Zeng Q."/>
            <person name="Gargeya S."/>
            <person name="Alvarado L."/>
            <person name="Berlin A."/>
            <person name="Chapman S.B."/>
            <person name="Chen Z."/>
            <person name="Freedman E."/>
            <person name="Gellesch M."/>
            <person name="Goldberg J."/>
            <person name="Griggs A."/>
            <person name="Gujja S."/>
            <person name="Heilman E.R."/>
            <person name="Heiman D."/>
            <person name="Howarth C."/>
            <person name="Mehta T."/>
            <person name="Neiman D."/>
            <person name="Pearson M."/>
            <person name="Roberts A."/>
            <person name="Saif S."/>
            <person name="Shea T."/>
            <person name="Shenoy N."/>
            <person name="Sisk P."/>
            <person name="Stolte C."/>
            <person name="Sykes S."/>
            <person name="White J."/>
            <person name="Yandava C."/>
            <person name="Haas B."/>
            <person name="Henn M.R."/>
            <person name="Nusbaum C."/>
            <person name="Birren B."/>
        </authorList>
    </citation>
    <scope>NUCLEOTIDE SEQUENCE [LARGE SCALE GENOMIC DNA]</scope>
</reference>
<sequence>MLSDTGDYTGLDSHSPVLFSTVSPLSTGNELEMFGIEIIIFETFKHRGISAGSYLLPKYKRMIPSLLLTVLLSFFVNVSCEKCRTNNDCGSGRCEWRRCVGKLGKVISDRMEIENCYVDDDCPIKQVCRGGSCQERLPLISDVVNVRPDHCYTDANCPLGFKCGFYKKCYNMSDGRYVVESFMHIPCKHEAPSFCAEATGFENAICREIYFEHENVRSYICQFPPPFMYAEHKSCDEKGGCSRYGTCIRGTCYQPFWVTVRQRCKSNDECTFRATCNSDGGCEEGRWALRYRTCRVSSECGNGGSGSVMRYVCRRFECTYRRSVPAECDACRFDEFCDLYENCLRVQRFSELNCDGDNWFYWYSAFYCSSTTEKTYKDALLECMELKAKLVYSPDRGSETSLSPENALLSYLAIRAGWVKEENDEIEKNFVNWNFDSEKMKKSRFFVKKKCLDLRFRTTPLHILVYFLTIK</sequence>
<dbReference type="EMBL" id="JH712083">
    <property type="protein sequence ID" value="EJD76241.1"/>
    <property type="molecule type" value="Genomic_DNA"/>
</dbReference>
<dbReference type="GeneID" id="9937866"/>
<dbReference type="OMA" id="FYWYSAF"/>
<evidence type="ECO:0000313" key="1">
    <source>
        <dbReference type="EMBL" id="EJD76241.1"/>
    </source>
</evidence>
<dbReference type="OrthoDB" id="5806291at2759"/>
<accession>A0A1S0UL88</accession>
<gene>
    <name evidence="1" type="ORF">LOAG_16771</name>
</gene>
<dbReference type="KEGG" id="loa:LOAG_16771"/>
<dbReference type="InParanoid" id="A0A1S0UL88"/>
<dbReference type="RefSeq" id="XP_020307051.1">
    <property type="nucleotide sequence ID" value="XM_020449426.1"/>
</dbReference>
<protein>
    <submittedName>
        <fullName evidence="1">Uncharacterized protein</fullName>
    </submittedName>
</protein>
<dbReference type="CTD" id="9937866"/>
<proteinExistence type="predicted"/>
<name>A0A1S0UL88_LOALO</name>